<dbReference type="SUPFAM" id="SSF47203">
    <property type="entry name" value="Acyl-CoA dehydrogenase C-terminal domain-like"/>
    <property type="match status" value="1"/>
</dbReference>
<dbReference type="Pfam" id="PF00441">
    <property type="entry name" value="Acyl-CoA_dh_1"/>
    <property type="match status" value="1"/>
</dbReference>
<gene>
    <name evidence="11" type="ORF">Sxan_05270</name>
</gene>
<comment type="cofactor">
    <cofactor evidence="1 7">
        <name>FAD</name>
        <dbReference type="ChEBI" id="CHEBI:57692"/>
    </cofactor>
</comment>
<proteinExistence type="inferred from homology"/>
<accession>A0A919L9I2</accession>
<evidence type="ECO:0000313" key="11">
    <source>
        <dbReference type="EMBL" id="GHI83163.1"/>
    </source>
</evidence>
<dbReference type="InterPro" id="IPR006089">
    <property type="entry name" value="Acyl-CoA_DH_CS"/>
</dbReference>
<evidence type="ECO:0000256" key="6">
    <source>
        <dbReference type="ARBA" id="ARBA00023002"/>
    </source>
</evidence>
<dbReference type="CDD" id="cd00567">
    <property type="entry name" value="ACAD"/>
    <property type="match status" value="1"/>
</dbReference>
<dbReference type="RefSeq" id="WP_031142582.1">
    <property type="nucleotide sequence ID" value="NZ_BNEE01000003.1"/>
</dbReference>
<evidence type="ECO:0000256" key="7">
    <source>
        <dbReference type="RuleBase" id="RU362125"/>
    </source>
</evidence>
<name>A0A919L9I2_9ACTN</name>
<evidence type="ECO:0000256" key="4">
    <source>
        <dbReference type="ARBA" id="ARBA00022630"/>
    </source>
</evidence>
<dbReference type="Pfam" id="PF02770">
    <property type="entry name" value="Acyl-CoA_dh_M"/>
    <property type="match status" value="1"/>
</dbReference>
<dbReference type="OrthoDB" id="3176804at2"/>
<dbReference type="InterPro" id="IPR006091">
    <property type="entry name" value="Acyl-CoA_Oxase/DH_mid-dom"/>
</dbReference>
<keyword evidence="6 7" id="KW-0560">Oxidoreductase</keyword>
<dbReference type="InterPro" id="IPR036250">
    <property type="entry name" value="AcylCo_DH-like_C"/>
</dbReference>
<dbReference type="PANTHER" id="PTHR48083:SF2">
    <property type="entry name" value="MEDIUM-CHAIN SPECIFIC ACYL-COA DEHYDROGENASE, MITOCHONDRIAL"/>
    <property type="match status" value="1"/>
</dbReference>
<dbReference type="FunFam" id="2.40.110.10:FF:000002">
    <property type="entry name" value="Acyl-CoA dehydrogenase fadE12"/>
    <property type="match status" value="1"/>
</dbReference>
<feature type="domain" description="Acyl-CoA dehydrogenase/oxidase C-terminal" evidence="8">
    <location>
        <begin position="224"/>
        <end position="376"/>
    </location>
</feature>
<comment type="similarity">
    <text evidence="2 7">Belongs to the acyl-CoA dehydrogenase family.</text>
</comment>
<evidence type="ECO:0000259" key="8">
    <source>
        <dbReference type="Pfam" id="PF00441"/>
    </source>
</evidence>
<evidence type="ECO:0000256" key="3">
    <source>
        <dbReference type="ARBA" id="ARBA00019125"/>
    </source>
</evidence>
<feature type="domain" description="Acyl-CoA dehydrogenase/oxidase N-terminal" evidence="10">
    <location>
        <begin position="6"/>
        <end position="116"/>
    </location>
</feature>
<dbReference type="AlphaFoldDB" id="A0A919L9I2"/>
<dbReference type="EMBL" id="BNEE01000003">
    <property type="protein sequence ID" value="GHI83163.1"/>
    <property type="molecule type" value="Genomic_DNA"/>
</dbReference>
<dbReference type="InterPro" id="IPR009075">
    <property type="entry name" value="AcylCo_DH/oxidase_C"/>
</dbReference>
<dbReference type="GO" id="GO:0050660">
    <property type="term" value="F:flavin adenine dinucleotide binding"/>
    <property type="evidence" value="ECO:0007669"/>
    <property type="project" value="InterPro"/>
</dbReference>
<dbReference type="PIRSF" id="PIRSF016578">
    <property type="entry name" value="HsaA"/>
    <property type="match status" value="1"/>
</dbReference>
<dbReference type="GO" id="GO:0005737">
    <property type="term" value="C:cytoplasm"/>
    <property type="evidence" value="ECO:0007669"/>
    <property type="project" value="TreeGrafter"/>
</dbReference>
<dbReference type="GO" id="GO:0003995">
    <property type="term" value="F:acyl-CoA dehydrogenase activity"/>
    <property type="evidence" value="ECO:0007669"/>
    <property type="project" value="InterPro"/>
</dbReference>
<comment type="caution">
    <text evidence="11">The sequence shown here is derived from an EMBL/GenBank/DDBJ whole genome shotgun (WGS) entry which is preliminary data.</text>
</comment>
<evidence type="ECO:0000313" key="12">
    <source>
        <dbReference type="Proteomes" id="UP000600026"/>
    </source>
</evidence>
<keyword evidence="12" id="KW-1185">Reference proteome</keyword>
<evidence type="ECO:0000256" key="2">
    <source>
        <dbReference type="ARBA" id="ARBA00009347"/>
    </source>
</evidence>
<evidence type="ECO:0000259" key="10">
    <source>
        <dbReference type="Pfam" id="PF02771"/>
    </source>
</evidence>
<dbReference type="Pfam" id="PF02771">
    <property type="entry name" value="Acyl-CoA_dh_N"/>
    <property type="match status" value="1"/>
</dbReference>
<dbReference type="InterPro" id="IPR050741">
    <property type="entry name" value="Acyl-CoA_dehydrogenase"/>
</dbReference>
<dbReference type="Proteomes" id="UP000600026">
    <property type="component" value="Unassembled WGS sequence"/>
</dbReference>
<dbReference type="PROSITE" id="PS00072">
    <property type="entry name" value="ACYL_COA_DH_1"/>
    <property type="match status" value="1"/>
</dbReference>
<dbReference type="GO" id="GO:0033539">
    <property type="term" value="P:fatty acid beta-oxidation using acyl-CoA dehydrogenase"/>
    <property type="evidence" value="ECO:0007669"/>
    <property type="project" value="TreeGrafter"/>
</dbReference>
<dbReference type="FunFam" id="1.20.140.10:FF:000001">
    <property type="entry name" value="Acyl-CoA dehydrogenase"/>
    <property type="match status" value="1"/>
</dbReference>
<dbReference type="PANTHER" id="PTHR48083">
    <property type="entry name" value="MEDIUM-CHAIN SPECIFIC ACYL-COA DEHYDROGENASE, MITOCHONDRIAL-RELATED"/>
    <property type="match status" value="1"/>
</dbReference>
<evidence type="ECO:0000259" key="9">
    <source>
        <dbReference type="Pfam" id="PF02770"/>
    </source>
</evidence>
<reference evidence="11" key="1">
    <citation type="submission" date="2020-09" db="EMBL/GenBank/DDBJ databases">
        <title>Whole genome shotgun sequence of Streptomyces xanthophaeus NBRC 12829.</title>
        <authorList>
            <person name="Komaki H."/>
            <person name="Tamura T."/>
        </authorList>
    </citation>
    <scope>NUCLEOTIDE SEQUENCE</scope>
    <source>
        <strain evidence="11">NBRC 12829</strain>
    </source>
</reference>
<dbReference type="Gene3D" id="2.40.110.10">
    <property type="entry name" value="Butyryl-CoA Dehydrogenase, subunit A, domain 2"/>
    <property type="match status" value="1"/>
</dbReference>
<evidence type="ECO:0000256" key="1">
    <source>
        <dbReference type="ARBA" id="ARBA00001974"/>
    </source>
</evidence>
<keyword evidence="4 7" id="KW-0285">Flavoprotein</keyword>
<dbReference type="InterPro" id="IPR037069">
    <property type="entry name" value="AcylCoA_DH/ox_N_sf"/>
</dbReference>
<sequence length="390" mass="43880">MDFRLTPRQEELRSAARELTAFITKYELDCEENNGLPPQAHTEIRDAVLDSGLQAVNMPQEWGGAGLTILEQVTVQAELGRLTGALWDMVWRPANALSHCTPEQRERYLVPVIRGQRRDCYAVSEPEAGSDPQSLRTTATRTADGWILNGEKWFVTVGDHADFMIVLAAAGDDRAPTLFLVDKDTPGIEMTRVPRWMHTFVYEHPEFTFTEVFVPDTAVLGEIGQGYDITRSWFTEERLMIAARTIGAAERALELARDWAVGRRQFGSPIADFQLIQGMLADCAVDIAVNRAYTHQVAWEVDEGLTDRKTLHAKAAIAKLSASEASGRVIDRCLQIFGGRGYDRSYPVERLYRELRVDRIWEGTSEIQRVIIANELIKRGTDVLRMPSAQ</sequence>
<keyword evidence="5 7" id="KW-0274">FAD</keyword>
<dbReference type="InterPro" id="IPR013786">
    <property type="entry name" value="AcylCoA_DH/ox_N"/>
</dbReference>
<protein>
    <recommendedName>
        <fullName evidence="3">Medium-chain specific acyl-CoA dehydrogenase, mitochondrial</fullName>
    </recommendedName>
</protein>
<dbReference type="InterPro" id="IPR046373">
    <property type="entry name" value="Acyl-CoA_Oxase/DH_mid-dom_sf"/>
</dbReference>
<dbReference type="SUPFAM" id="SSF56645">
    <property type="entry name" value="Acyl-CoA dehydrogenase NM domain-like"/>
    <property type="match status" value="1"/>
</dbReference>
<evidence type="ECO:0000256" key="5">
    <source>
        <dbReference type="ARBA" id="ARBA00022827"/>
    </source>
</evidence>
<feature type="domain" description="Acyl-CoA oxidase/dehydrogenase middle" evidence="9">
    <location>
        <begin position="120"/>
        <end position="195"/>
    </location>
</feature>
<organism evidence="11 12">
    <name type="scientific">Streptomyces xanthophaeus</name>
    <dbReference type="NCBI Taxonomy" id="67385"/>
    <lineage>
        <taxon>Bacteria</taxon>
        <taxon>Bacillati</taxon>
        <taxon>Actinomycetota</taxon>
        <taxon>Actinomycetes</taxon>
        <taxon>Kitasatosporales</taxon>
        <taxon>Streptomycetaceae</taxon>
        <taxon>Streptomyces</taxon>
    </lineage>
</organism>
<dbReference type="Gene3D" id="1.10.540.10">
    <property type="entry name" value="Acyl-CoA dehydrogenase/oxidase, N-terminal domain"/>
    <property type="match status" value="1"/>
</dbReference>
<dbReference type="Gene3D" id="1.20.140.10">
    <property type="entry name" value="Butyryl-CoA Dehydrogenase, subunit A, domain 3"/>
    <property type="match status" value="1"/>
</dbReference>
<dbReference type="InterPro" id="IPR009100">
    <property type="entry name" value="AcylCoA_DH/oxidase_NM_dom_sf"/>
</dbReference>